<reference evidence="2" key="1">
    <citation type="submission" date="2021-02" db="EMBL/GenBank/DDBJ databases">
        <authorList>
            <person name="Nowell W R."/>
        </authorList>
    </citation>
    <scope>NUCLEOTIDE SEQUENCE</scope>
</reference>
<evidence type="ECO:0000256" key="1">
    <source>
        <dbReference type="SAM" id="MobiDB-lite"/>
    </source>
</evidence>
<dbReference type="EMBL" id="CAJNOR010000297">
    <property type="protein sequence ID" value="CAF0871422.1"/>
    <property type="molecule type" value="Genomic_DNA"/>
</dbReference>
<comment type="caution">
    <text evidence="2">The sequence shown here is derived from an EMBL/GenBank/DDBJ whole genome shotgun (WGS) entry which is preliminary data.</text>
</comment>
<dbReference type="OrthoDB" id="10031094at2759"/>
<dbReference type="AlphaFoldDB" id="A0A813XK75"/>
<dbReference type="Proteomes" id="UP000663828">
    <property type="component" value="Unassembled WGS sequence"/>
</dbReference>
<accession>A0A813XK75</accession>
<keyword evidence="4" id="KW-1185">Reference proteome</keyword>
<gene>
    <name evidence="3" type="ORF">EDS130_LOCUS17439</name>
    <name evidence="2" type="ORF">XAT740_LOCUS6512</name>
</gene>
<evidence type="ECO:0000313" key="4">
    <source>
        <dbReference type="Proteomes" id="UP000663828"/>
    </source>
</evidence>
<evidence type="ECO:0000313" key="2">
    <source>
        <dbReference type="EMBL" id="CAF0871422.1"/>
    </source>
</evidence>
<sequence length="418" mass="48317">MKYKQLCPKSLRPNPLLHKRHQRCSLCDTLLKTQRYMTVGKSVNESFAIKDEKAITYAECCRQYLKESSLVDKLHMICLKCCNNLQRVHALHTDADDLTEKLRRTCSKTKRLHRIRHSSSKSETDIKIKIESSPVDHVKDLAIPTSAIIPSINSAFIPPQIFSHEHESNQPYLYQHKITNPSPIPFAQFLIDSPIATNLSQRDKQRNLSNCEQISPDDDHSISSYPNEDESNSKNARLSRRQYDFLIELPDQQSLNAFIETSASESGSRWTWRRTSSNSRGYKVYYVCNFSMRRHYHPCPAAMYALFNPAGSISVYSYGQHRHIPKNHLPLIISDQTKDEIFKCLQTDMSATSIREHLIRLKLPFGDTKKLNNFIKYHRELLRFGAVTNVRVNGTAYRQPQYWAIRRSSPVNTSTTIL</sequence>
<dbReference type="Proteomes" id="UP000663852">
    <property type="component" value="Unassembled WGS sequence"/>
</dbReference>
<proteinExistence type="predicted"/>
<organism evidence="2 4">
    <name type="scientific">Adineta ricciae</name>
    <name type="common">Rotifer</name>
    <dbReference type="NCBI Taxonomy" id="249248"/>
    <lineage>
        <taxon>Eukaryota</taxon>
        <taxon>Metazoa</taxon>
        <taxon>Spiralia</taxon>
        <taxon>Gnathifera</taxon>
        <taxon>Rotifera</taxon>
        <taxon>Eurotatoria</taxon>
        <taxon>Bdelloidea</taxon>
        <taxon>Adinetida</taxon>
        <taxon>Adinetidae</taxon>
        <taxon>Adineta</taxon>
    </lineage>
</organism>
<evidence type="ECO:0000313" key="3">
    <source>
        <dbReference type="EMBL" id="CAF1051246.1"/>
    </source>
</evidence>
<name>A0A813XK75_ADIRI</name>
<dbReference type="EMBL" id="CAJNOJ010000078">
    <property type="protein sequence ID" value="CAF1051246.1"/>
    <property type="molecule type" value="Genomic_DNA"/>
</dbReference>
<feature type="region of interest" description="Disordered" evidence="1">
    <location>
        <begin position="203"/>
        <end position="236"/>
    </location>
</feature>
<protein>
    <submittedName>
        <fullName evidence="2">Uncharacterized protein</fullName>
    </submittedName>
</protein>